<reference evidence="2" key="1">
    <citation type="submission" date="2018-06" db="EMBL/GenBank/DDBJ databases">
        <authorList>
            <person name="Zhirakovskaya E."/>
        </authorList>
    </citation>
    <scope>NUCLEOTIDE SEQUENCE</scope>
</reference>
<evidence type="ECO:0000259" key="1">
    <source>
        <dbReference type="PROSITE" id="PS50104"/>
    </source>
</evidence>
<gene>
    <name evidence="2" type="ORF">MNBD_DELTA01-1161</name>
</gene>
<dbReference type="Gene3D" id="3.40.50.10140">
    <property type="entry name" value="Toll/interleukin-1 receptor homology (TIR) domain"/>
    <property type="match status" value="1"/>
</dbReference>
<sequence length="343" mass="39082">MNNANIFVSYSHKDKKWKNHVVAFLELISRASGFKYQTWHDDEIGLGKKWKEEIDKAMTSAQVAVLLISPDFLNSKFILENEVPKLQKYDKEGSLLMIPLIVRPCPWELFDWLSPIQGYLDDSVILSGCNEHEMEKILTKFSREVNRIIIDRASETEAEAEKELNEAGTTTNAPKSSQLNKSEKLLNIAPDKTRKFCQSSIDQDPFTMENELKGKLTDSNGFLTRAGIIDLIKKTPKNTSSEDVVDIIKIFQTRKQRTWLVATCSLLLCVLDDKKTAMSGRRVQWSLPLTEAYPIVIKARPARVTGLVSIGPKQNWLYSQKMHPDPAQLKTKIKELVEKSRLS</sequence>
<evidence type="ECO:0000313" key="2">
    <source>
        <dbReference type="EMBL" id="VAV85474.1"/>
    </source>
</evidence>
<dbReference type="InterPro" id="IPR000157">
    <property type="entry name" value="TIR_dom"/>
</dbReference>
<name>A0A3B0QV80_9ZZZZ</name>
<dbReference type="EMBL" id="UOEA01000088">
    <property type="protein sequence ID" value="VAV85474.1"/>
    <property type="molecule type" value="Genomic_DNA"/>
</dbReference>
<dbReference type="SUPFAM" id="SSF52200">
    <property type="entry name" value="Toll/Interleukin receptor TIR domain"/>
    <property type="match status" value="1"/>
</dbReference>
<organism evidence="2">
    <name type="scientific">hydrothermal vent metagenome</name>
    <dbReference type="NCBI Taxonomy" id="652676"/>
    <lineage>
        <taxon>unclassified sequences</taxon>
        <taxon>metagenomes</taxon>
        <taxon>ecological metagenomes</taxon>
    </lineage>
</organism>
<feature type="domain" description="TIR" evidence="1">
    <location>
        <begin position="2"/>
        <end position="146"/>
    </location>
</feature>
<dbReference type="InterPro" id="IPR035897">
    <property type="entry name" value="Toll_tir_struct_dom_sf"/>
</dbReference>
<dbReference type="SMART" id="SM00255">
    <property type="entry name" value="TIR"/>
    <property type="match status" value="1"/>
</dbReference>
<dbReference type="AlphaFoldDB" id="A0A3B0QV80"/>
<proteinExistence type="predicted"/>
<dbReference type="Pfam" id="PF13676">
    <property type="entry name" value="TIR_2"/>
    <property type="match status" value="1"/>
</dbReference>
<protein>
    <recommendedName>
        <fullName evidence="1">TIR domain-containing protein</fullName>
    </recommendedName>
</protein>
<dbReference type="GO" id="GO:0007165">
    <property type="term" value="P:signal transduction"/>
    <property type="evidence" value="ECO:0007669"/>
    <property type="project" value="InterPro"/>
</dbReference>
<accession>A0A3B0QV80</accession>
<dbReference type="PROSITE" id="PS50104">
    <property type="entry name" value="TIR"/>
    <property type="match status" value="1"/>
</dbReference>